<dbReference type="PRINTS" id="PR00791">
    <property type="entry name" value="PEPDIPTASEA"/>
</dbReference>
<keyword evidence="4 6" id="KW-0325">Glycoprotein</keyword>
<dbReference type="PANTHER" id="PTHR10514">
    <property type="entry name" value="ANGIOTENSIN-CONVERTING ENZYME"/>
    <property type="match status" value="1"/>
</dbReference>
<gene>
    <name evidence="7" type="ORF">NQ317_019002</name>
</gene>
<keyword evidence="6" id="KW-0479">Metal-binding</keyword>
<keyword evidence="6" id="KW-0645">Protease</keyword>
<comment type="caution">
    <text evidence="7">The sequence shown here is derived from an EMBL/GenBank/DDBJ whole genome shotgun (WGS) entry which is preliminary data.</text>
</comment>
<evidence type="ECO:0000256" key="1">
    <source>
        <dbReference type="ARBA" id="ARBA00008139"/>
    </source>
</evidence>
<keyword evidence="3" id="KW-1015">Disulfide bond</keyword>
<sequence>MKPPWRYHIFENGVSKLNSIWWDLRLRLQGIIPPLPRTETHFDAASKRHIPADIPYTPYYVALLLEFQIYKSMCEAAGHDGPLYKCDIYRSREAGRLL</sequence>
<feature type="non-terminal residue" evidence="7">
    <location>
        <position position="98"/>
    </location>
</feature>
<dbReference type="PANTHER" id="PTHR10514:SF45">
    <property type="entry name" value="ANGIOTENSIN-CONVERTING ENZYME"/>
    <property type="match status" value="1"/>
</dbReference>
<evidence type="ECO:0000313" key="7">
    <source>
        <dbReference type="EMBL" id="KAJ8958092.1"/>
    </source>
</evidence>
<dbReference type="EMBL" id="JAPWTJ010003347">
    <property type="protein sequence ID" value="KAJ8958092.1"/>
    <property type="molecule type" value="Genomic_DNA"/>
</dbReference>
<evidence type="ECO:0000256" key="6">
    <source>
        <dbReference type="RuleBase" id="RU361144"/>
    </source>
</evidence>
<evidence type="ECO:0000256" key="5">
    <source>
        <dbReference type="PROSITE-ProRule" id="PRU01355"/>
    </source>
</evidence>
<proteinExistence type="inferred from homology"/>
<comment type="caution">
    <text evidence="5">Lacks conserved residue(s) required for the propagation of feature annotation.</text>
</comment>
<reference evidence="7" key="1">
    <citation type="journal article" date="2023" name="Insect Mol. Biol.">
        <title>Genome sequencing provides insights into the evolution of gene families encoding plant cell wall-degrading enzymes in longhorned beetles.</title>
        <authorList>
            <person name="Shin N.R."/>
            <person name="Okamura Y."/>
            <person name="Kirsch R."/>
            <person name="Pauchet Y."/>
        </authorList>
    </citation>
    <scope>NUCLEOTIDE SEQUENCE</scope>
    <source>
        <strain evidence="7">MMC_N1</strain>
    </source>
</reference>
<comment type="cofactor">
    <cofactor evidence="6">
        <name>Zn(2+)</name>
        <dbReference type="ChEBI" id="CHEBI:29105"/>
    </cofactor>
    <text evidence="6">Binds 1 zinc ion per subunit.</text>
</comment>
<dbReference type="SUPFAM" id="SSF55486">
    <property type="entry name" value="Metalloproteases ('zincins'), catalytic domain"/>
    <property type="match status" value="1"/>
</dbReference>
<keyword evidence="6" id="KW-0482">Metalloprotease</keyword>
<evidence type="ECO:0000256" key="3">
    <source>
        <dbReference type="ARBA" id="ARBA00023157"/>
    </source>
</evidence>
<keyword evidence="6" id="KW-0121">Carboxypeptidase</keyword>
<evidence type="ECO:0000256" key="4">
    <source>
        <dbReference type="ARBA" id="ARBA00023180"/>
    </source>
</evidence>
<dbReference type="EC" id="3.4.-.-" evidence="6"/>
<keyword evidence="2" id="KW-0732">Signal</keyword>
<keyword evidence="8" id="KW-1185">Reference proteome</keyword>
<dbReference type="Proteomes" id="UP001162164">
    <property type="component" value="Unassembled WGS sequence"/>
</dbReference>
<dbReference type="InterPro" id="IPR001548">
    <property type="entry name" value="Peptidase_M2"/>
</dbReference>
<evidence type="ECO:0000256" key="2">
    <source>
        <dbReference type="ARBA" id="ARBA00022729"/>
    </source>
</evidence>
<name>A0ABQ9ISI6_9CUCU</name>
<comment type="similarity">
    <text evidence="1 5 6">Belongs to the peptidase M2 family.</text>
</comment>
<accession>A0ABQ9ISI6</accession>
<dbReference type="Pfam" id="PF01401">
    <property type="entry name" value="Peptidase_M2"/>
    <property type="match status" value="1"/>
</dbReference>
<protein>
    <recommendedName>
        <fullName evidence="6">Angiotensin-converting enzyme</fullName>
        <ecNumber evidence="6">3.4.-.-</ecNumber>
    </recommendedName>
</protein>
<organism evidence="7 8">
    <name type="scientific">Molorchus minor</name>
    <dbReference type="NCBI Taxonomy" id="1323400"/>
    <lineage>
        <taxon>Eukaryota</taxon>
        <taxon>Metazoa</taxon>
        <taxon>Ecdysozoa</taxon>
        <taxon>Arthropoda</taxon>
        <taxon>Hexapoda</taxon>
        <taxon>Insecta</taxon>
        <taxon>Pterygota</taxon>
        <taxon>Neoptera</taxon>
        <taxon>Endopterygota</taxon>
        <taxon>Coleoptera</taxon>
        <taxon>Polyphaga</taxon>
        <taxon>Cucujiformia</taxon>
        <taxon>Chrysomeloidea</taxon>
        <taxon>Cerambycidae</taxon>
        <taxon>Lamiinae</taxon>
        <taxon>Monochamini</taxon>
        <taxon>Molorchus</taxon>
    </lineage>
</organism>
<evidence type="ECO:0000313" key="8">
    <source>
        <dbReference type="Proteomes" id="UP001162164"/>
    </source>
</evidence>
<dbReference type="PROSITE" id="PS52011">
    <property type="entry name" value="PEPTIDASE_M2"/>
    <property type="match status" value="1"/>
</dbReference>
<keyword evidence="6" id="KW-0862">Zinc</keyword>
<keyword evidence="6" id="KW-0378">Hydrolase</keyword>